<name>A0ABQ7JCI1_9APIC</name>
<evidence type="ECO:0000256" key="7">
    <source>
        <dbReference type="RuleBase" id="RU365065"/>
    </source>
</evidence>
<feature type="transmembrane region" description="Helical" evidence="7">
    <location>
        <begin position="221"/>
        <end position="243"/>
    </location>
</feature>
<dbReference type="EMBL" id="JADAQX010000141">
    <property type="protein sequence ID" value="KAF8821705.1"/>
    <property type="molecule type" value="Genomic_DNA"/>
</dbReference>
<keyword evidence="4 7" id="KW-0812">Transmembrane</keyword>
<feature type="transmembrane region" description="Helical" evidence="7">
    <location>
        <begin position="325"/>
        <end position="348"/>
    </location>
</feature>
<dbReference type="Proteomes" id="UP000823046">
    <property type="component" value="Unassembled WGS sequence"/>
</dbReference>
<dbReference type="PANTHER" id="PTHR11660">
    <property type="entry name" value="SOLUTE CARRIER FAMILY 40 MEMBER"/>
    <property type="match status" value="1"/>
</dbReference>
<evidence type="ECO:0000256" key="4">
    <source>
        <dbReference type="ARBA" id="ARBA00022692"/>
    </source>
</evidence>
<gene>
    <name evidence="9" type="ORF">IE077_001698</name>
</gene>
<accession>A0ABQ7JCI1</accession>
<evidence type="ECO:0000313" key="10">
    <source>
        <dbReference type="Proteomes" id="UP000823046"/>
    </source>
</evidence>
<feature type="transmembrane region" description="Helical" evidence="7">
    <location>
        <begin position="449"/>
        <end position="471"/>
    </location>
</feature>
<sequence length="510" mass="56674">MQPLMPQDAEDDGQTSTSARRFWQNFSLRIFFQSEYHLLAGFAADDTAKRAWGFVSPLILYYLFPSTFFVIALYNLIANVGSVIFVPIFLKTITSFSRLSFVAITILIEACASFVNMSLILWLISQKLQPGVDLELNPWVVTAMTLVILMGTVAAITNRLRSLAIRRDWVPQLSLLEPADEQEIVLTRMNCNIVRAQLLSEIIGPIIGGYLLLLLSHSMAAFITFVILMISFMTEIGFLWYVCNVKTELLLPSDVADEVGLSGSWLVTLRRVFSVCTGCKLLLSHRVLYVIVAVGLIYFNVLAPGSGMFMAYLTYAHLDPSKIGIFRVAAAIGGFLGTTIFPVIIRWVGLHRASALALLFEVISLWVSVTSLSFLKTVESPVGYIFLVCVVLSRAGLYSYDIGAANLVQLGTEPKFVGLINAQEQSLIDLMMIVLYGASAVFAKPSQFFFLSVVSASFCSLALFSISWFCFKHRDMNEFKQLAQSLRSPESNENSPEMIFPRSEKSNSSD</sequence>
<evidence type="ECO:0000256" key="1">
    <source>
        <dbReference type="ARBA" id="ARBA00004141"/>
    </source>
</evidence>
<comment type="caution">
    <text evidence="7">Lacks conserved residue(s) required for the propagation of feature annotation.</text>
</comment>
<feature type="transmembrane region" description="Helical" evidence="7">
    <location>
        <begin position="136"/>
        <end position="157"/>
    </location>
</feature>
<keyword evidence="7" id="KW-0406">Ion transport</keyword>
<dbReference type="PANTHER" id="PTHR11660:SF57">
    <property type="entry name" value="SOLUTE CARRIER FAMILY 40 MEMBER"/>
    <property type="match status" value="1"/>
</dbReference>
<comment type="function">
    <text evidence="7">May be involved in iron transport and iron homeostasis.</text>
</comment>
<evidence type="ECO:0000313" key="9">
    <source>
        <dbReference type="EMBL" id="KAF8821705.1"/>
    </source>
</evidence>
<feature type="transmembrane region" description="Helical" evidence="7">
    <location>
        <begin position="101"/>
        <end position="124"/>
    </location>
</feature>
<dbReference type="InterPro" id="IPR036259">
    <property type="entry name" value="MFS_trans_sf"/>
</dbReference>
<feature type="transmembrane region" description="Helical" evidence="7">
    <location>
        <begin position="198"/>
        <end position="215"/>
    </location>
</feature>
<evidence type="ECO:0000256" key="5">
    <source>
        <dbReference type="ARBA" id="ARBA00022989"/>
    </source>
</evidence>
<proteinExistence type="inferred from homology"/>
<protein>
    <recommendedName>
        <fullName evidence="7">Solute carrier family 40 member</fullName>
    </recommendedName>
</protein>
<reference evidence="9 10" key="1">
    <citation type="journal article" date="2020" name="bioRxiv">
        <title>Metabolic contributions of an alphaproteobacterial endosymbiont in the apicomplexan Cardiosporidium cionae.</title>
        <authorList>
            <person name="Hunter E.S."/>
            <person name="Paight C.J."/>
            <person name="Lane C.E."/>
        </authorList>
    </citation>
    <scope>NUCLEOTIDE SEQUENCE [LARGE SCALE GENOMIC DNA]</scope>
    <source>
        <strain evidence="9">ESH_2018</strain>
    </source>
</reference>
<evidence type="ECO:0000256" key="8">
    <source>
        <dbReference type="SAM" id="MobiDB-lite"/>
    </source>
</evidence>
<feature type="transmembrane region" description="Helical" evidence="7">
    <location>
        <begin position="287"/>
        <end position="313"/>
    </location>
</feature>
<feature type="transmembrane region" description="Helical" evidence="7">
    <location>
        <begin position="59"/>
        <end position="89"/>
    </location>
</feature>
<keyword evidence="3 7" id="KW-0813">Transport</keyword>
<dbReference type="SUPFAM" id="SSF103473">
    <property type="entry name" value="MFS general substrate transporter"/>
    <property type="match status" value="1"/>
</dbReference>
<evidence type="ECO:0000256" key="3">
    <source>
        <dbReference type="ARBA" id="ARBA00022448"/>
    </source>
</evidence>
<keyword evidence="10" id="KW-1185">Reference proteome</keyword>
<dbReference type="InterPro" id="IPR009716">
    <property type="entry name" value="Ferroportin-1"/>
</dbReference>
<feature type="transmembrane region" description="Helical" evidence="7">
    <location>
        <begin position="355"/>
        <end position="375"/>
    </location>
</feature>
<dbReference type="Pfam" id="PF06963">
    <property type="entry name" value="FPN1"/>
    <property type="match status" value="1"/>
</dbReference>
<keyword evidence="6 7" id="KW-0472">Membrane</keyword>
<comment type="subcellular location">
    <subcellularLocation>
        <location evidence="1 7">Membrane</location>
        <topology evidence="1 7">Multi-pass membrane protein</topology>
    </subcellularLocation>
</comment>
<feature type="region of interest" description="Disordered" evidence="8">
    <location>
        <begin position="486"/>
        <end position="510"/>
    </location>
</feature>
<comment type="caution">
    <text evidence="9">The sequence shown here is derived from an EMBL/GenBank/DDBJ whole genome shotgun (WGS) entry which is preliminary data.</text>
</comment>
<organism evidence="9 10">
    <name type="scientific">Cardiosporidium cionae</name>
    <dbReference type="NCBI Taxonomy" id="476202"/>
    <lineage>
        <taxon>Eukaryota</taxon>
        <taxon>Sar</taxon>
        <taxon>Alveolata</taxon>
        <taxon>Apicomplexa</taxon>
        <taxon>Aconoidasida</taxon>
        <taxon>Nephromycida</taxon>
        <taxon>Cardiosporidium</taxon>
    </lineage>
</organism>
<evidence type="ECO:0000256" key="6">
    <source>
        <dbReference type="ARBA" id="ARBA00023136"/>
    </source>
</evidence>
<comment type="similarity">
    <text evidence="2 7">Belongs to the ferroportin (FP) (TC 2.A.100) family. SLC40A subfamily.</text>
</comment>
<feature type="compositionally biased region" description="Polar residues" evidence="8">
    <location>
        <begin position="486"/>
        <end position="495"/>
    </location>
</feature>
<evidence type="ECO:0000256" key="2">
    <source>
        <dbReference type="ARBA" id="ARBA00006279"/>
    </source>
</evidence>
<keyword evidence="5 7" id="KW-1133">Transmembrane helix</keyword>